<dbReference type="EMBL" id="FOUY01000049">
    <property type="protein sequence ID" value="SFO37850.1"/>
    <property type="molecule type" value="Genomic_DNA"/>
</dbReference>
<accession>A0A1I5GPK3</accession>
<name>A0A1I5GPK3_PSUAM</name>
<feature type="coiled-coil region" evidence="1">
    <location>
        <begin position="368"/>
        <end position="412"/>
    </location>
</feature>
<dbReference type="OrthoDB" id="7314834at2"/>
<dbReference type="InterPro" id="IPR046919">
    <property type="entry name" value="ABC-3C_CTD10"/>
</dbReference>
<evidence type="ECO:0000259" key="2">
    <source>
        <dbReference type="Pfam" id="PF10088"/>
    </source>
</evidence>
<feature type="domain" description="ABC-three component systems C-terminal" evidence="3">
    <location>
        <begin position="268"/>
        <end position="376"/>
    </location>
</feature>
<evidence type="ECO:0000313" key="4">
    <source>
        <dbReference type="EMBL" id="SFO37850.1"/>
    </source>
</evidence>
<keyword evidence="5" id="KW-1185">Reference proteome</keyword>
<sequence>MLHELSSNLPDFKTARFEPGVNIALAIRTRSTASKDSRNAVGKSSMLRVLDFLFGSDARSPHVLRNVALEKSTYELLLDLGENRSNVRRSIAEMKFVEVNDGSGPVSLPNAEWRVLLGQELFGLTGSELEPSFRSLLSYYLRDVGSGAYAGRPIETFRKQRAMDTQRPLAYLFGLDLELVAAARNVAEASRSAAELRRAARDPIMGMTLGRSAEIDAEVRTLDIRRRQLEVQVSDFRVVEQYSQHRRRADELSREIRLLNDEIYTQERRIADIRASLEDENREQPDHDYVTRVFQEVGRELPQLVERRLEEVHEFHQSVIRNRRRYLENERDTAIQLRDRATSRLVAADEERASTMRLLQEGGALETFLQLQEQLSDVNGRLSELRQRQSVVDRWENSSRHLQLEAAKLEIDISTDVQERSEDLESIARIFSDFAYEIYGSDRPASLVIEPSKSGYSISPTIGGDQSQGVRSIVMFCFDLTLAVVAKRRGRGPDFLVHDSHLYDAVEARQVASALRLANEVTEREGMQYIATLNSDALERAQAEGINFDFHQCTELTDEYESGGLFGLRFN</sequence>
<dbReference type="InterPro" id="IPR018760">
    <property type="entry name" value="DUF2326"/>
</dbReference>
<feature type="domain" description="DUF2326" evidence="2">
    <location>
        <begin position="437"/>
        <end position="570"/>
    </location>
</feature>
<organism evidence="4 5">
    <name type="scientific">Pseudonocardia ammonioxydans</name>
    <dbReference type="NCBI Taxonomy" id="260086"/>
    <lineage>
        <taxon>Bacteria</taxon>
        <taxon>Bacillati</taxon>
        <taxon>Actinomycetota</taxon>
        <taxon>Actinomycetes</taxon>
        <taxon>Pseudonocardiales</taxon>
        <taxon>Pseudonocardiaceae</taxon>
        <taxon>Pseudonocardia</taxon>
    </lineage>
</organism>
<feature type="coiled-coil region" evidence="1">
    <location>
        <begin position="242"/>
        <end position="269"/>
    </location>
</feature>
<dbReference type="Pfam" id="PF10088">
    <property type="entry name" value="DUF2326"/>
    <property type="match status" value="1"/>
</dbReference>
<gene>
    <name evidence="4" type="ORF">SAMN05216207_104919</name>
</gene>
<proteinExistence type="predicted"/>
<evidence type="ECO:0000259" key="3">
    <source>
        <dbReference type="Pfam" id="PF20275"/>
    </source>
</evidence>
<evidence type="ECO:0000313" key="5">
    <source>
        <dbReference type="Proteomes" id="UP000199614"/>
    </source>
</evidence>
<protein>
    <submittedName>
        <fullName evidence="4">Uncharacterized protein YydD, contains DUF2326 domain</fullName>
    </submittedName>
</protein>
<dbReference type="RefSeq" id="WP_093354040.1">
    <property type="nucleotide sequence ID" value="NZ_FOUY01000049.1"/>
</dbReference>
<reference evidence="4 5" key="1">
    <citation type="submission" date="2016-10" db="EMBL/GenBank/DDBJ databases">
        <authorList>
            <person name="de Groot N.N."/>
        </authorList>
    </citation>
    <scope>NUCLEOTIDE SEQUENCE [LARGE SCALE GENOMIC DNA]</scope>
    <source>
        <strain evidence="4 5">CGMCC 4.1877</strain>
    </source>
</reference>
<dbReference type="Proteomes" id="UP000199614">
    <property type="component" value="Unassembled WGS sequence"/>
</dbReference>
<evidence type="ECO:0000256" key="1">
    <source>
        <dbReference type="SAM" id="Coils"/>
    </source>
</evidence>
<dbReference type="AlphaFoldDB" id="A0A1I5GPK3"/>
<dbReference type="Pfam" id="PF20275">
    <property type="entry name" value="CTD10"/>
    <property type="match status" value="1"/>
</dbReference>
<keyword evidence="1" id="KW-0175">Coiled coil</keyword>